<dbReference type="OrthoDB" id="418495at2759"/>
<dbReference type="GO" id="GO:0015038">
    <property type="term" value="F:glutathione disulfide oxidoreductase activity"/>
    <property type="evidence" value="ECO:0007669"/>
    <property type="project" value="TreeGrafter"/>
</dbReference>
<dbReference type="InterPro" id="IPR036249">
    <property type="entry name" value="Thioredoxin-like_sf"/>
</dbReference>
<reference evidence="2 3" key="1">
    <citation type="journal article" date="2018" name="Mol. Biol. Evol.">
        <title>Analysis of the draft genome of the red seaweed Gracilariopsis chorda provides insights into genome size evolution in Rhodophyta.</title>
        <authorList>
            <person name="Lee J."/>
            <person name="Yang E.C."/>
            <person name="Graf L."/>
            <person name="Yang J.H."/>
            <person name="Qiu H."/>
            <person name="Zel Zion U."/>
            <person name="Chan C.X."/>
            <person name="Stephens T.G."/>
            <person name="Weber A.P.M."/>
            <person name="Boo G.H."/>
            <person name="Boo S.M."/>
            <person name="Kim K.M."/>
            <person name="Shin Y."/>
            <person name="Jung M."/>
            <person name="Lee S.J."/>
            <person name="Yim H.S."/>
            <person name="Lee J.H."/>
            <person name="Bhattacharya D."/>
            <person name="Yoon H.S."/>
        </authorList>
    </citation>
    <scope>NUCLEOTIDE SEQUENCE [LARGE SCALE GENOMIC DNA]</scope>
    <source>
        <strain evidence="2 3">SKKU-2015</strain>
        <tissue evidence="2">Whole body</tissue>
    </source>
</reference>
<dbReference type="PROSITE" id="PS51354">
    <property type="entry name" value="GLUTAREDOXIN_2"/>
    <property type="match status" value="1"/>
</dbReference>
<comment type="caution">
    <text evidence="2">The sequence shown here is derived from an EMBL/GenBank/DDBJ whole genome shotgun (WGS) entry which is preliminary data.</text>
</comment>
<dbReference type="GO" id="GO:0005737">
    <property type="term" value="C:cytoplasm"/>
    <property type="evidence" value="ECO:0007669"/>
    <property type="project" value="TreeGrafter"/>
</dbReference>
<dbReference type="InterPro" id="IPR002109">
    <property type="entry name" value="Glutaredoxin"/>
</dbReference>
<dbReference type="AlphaFoldDB" id="A0A2V3IYA2"/>
<sequence>MGNHPSKAPGKVAEEFVHDTIHQNNVVIFSKRSCGYCDAAKRALRVEAKRLGQAGCSVPKPTVVELDDGSLPPEVAREVQSILLKMTGESTVPRVFLNQSFVGGATETIKYAQEGGLQFALMKAGQCNVAENEYQ</sequence>
<dbReference type="PANTHER" id="PTHR45694">
    <property type="entry name" value="GLUTAREDOXIN 2"/>
    <property type="match status" value="1"/>
</dbReference>
<dbReference type="STRING" id="448386.A0A2V3IYA2"/>
<gene>
    <name evidence="2" type="ORF">BWQ96_03233</name>
</gene>
<proteinExistence type="predicted"/>
<dbReference type="EMBL" id="NBIV01000030">
    <property type="protein sequence ID" value="PXF47043.1"/>
    <property type="molecule type" value="Genomic_DNA"/>
</dbReference>
<dbReference type="Proteomes" id="UP000247409">
    <property type="component" value="Unassembled WGS sequence"/>
</dbReference>
<dbReference type="GO" id="GO:0034599">
    <property type="term" value="P:cellular response to oxidative stress"/>
    <property type="evidence" value="ECO:0007669"/>
    <property type="project" value="TreeGrafter"/>
</dbReference>
<dbReference type="PANTHER" id="PTHR45694:SF5">
    <property type="entry name" value="GLUTAREDOXIN 2"/>
    <property type="match status" value="1"/>
</dbReference>
<organism evidence="2 3">
    <name type="scientific">Gracilariopsis chorda</name>
    <dbReference type="NCBI Taxonomy" id="448386"/>
    <lineage>
        <taxon>Eukaryota</taxon>
        <taxon>Rhodophyta</taxon>
        <taxon>Florideophyceae</taxon>
        <taxon>Rhodymeniophycidae</taxon>
        <taxon>Gracilariales</taxon>
        <taxon>Gracilariaceae</taxon>
        <taxon>Gracilariopsis</taxon>
    </lineage>
</organism>
<name>A0A2V3IYA2_9FLOR</name>
<dbReference type="CDD" id="cd03419">
    <property type="entry name" value="GRX_GRXh_1_2_like"/>
    <property type="match status" value="1"/>
</dbReference>
<accession>A0A2V3IYA2</accession>
<evidence type="ECO:0000259" key="1">
    <source>
        <dbReference type="Pfam" id="PF00462"/>
    </source>
</evidence>
<evidence type="ECO:0000313" key="3">
    <source>
        <dbReference type="Proteomes" id="UP000247409"/>
    </source>
</evidence>
<dbReference type="SUPFAM" id="SSF52833">
    <property type="entry name" value="Thioredoxin-like"/>
    <property type="match status" value="1"/>
</dbReference>
<feature type="domain" description="Glutaredoxin" evidence="1">
    <location>
        <begin position="26"/>
        <end position="102"/>
    </location>
</feature>
<dbReference type="Pfam" id="PF00462">
    <property type="entry name" value="Glutaredoxin"/>
    <property type="match status" value="1"/>
</dbReference>
<protein>
    <submittedName>
        <fullName evidence="2">Glutaredoxin-2, mitochondrial</fullName>
    </submittedName>
</protein>
<evidence type="ECO:0000313" key="2">
    <source>
        <dbReference type="EMBL" id="PXF47043.1"/>
    </source>
</evidence>
<dbReference type="Gene3D" id="3.40.30.10">
    <property type="entry name" value="Glutaredoxin"/>
    <property type="match status" value="1"/>
</dbReference>
<keyword evidence="3" id="KW-1185">Reference proteome</keyword>